<dbReference type="Proteomes" id="UP000291116">
    <property type="component" value="Unassembled WGS sequence"/>
</dbReference>
<keyword evidence="1" id="KW-0175">Coiled coil</keyword>
<evidence type="ECO:0000313" key="3">
    <source>
        <dbReference type="EMBL" id="VEU33949.1"/>
    </source>
</evidence>
<dbReference type="EMBL" id="CAACVS010000015">
    <property type="protein sequence ID" value="VEU33949.1"/>
    <property type="molecule type" value="Genomic_DNA"/>
</dbReference>
<dbReference type="GO" id="GO:0019005">
    <property type="term" value="C:SCF ubiquitin ligase complex"/>
    <property type="evidence" value="ECO:0007669"/>
    <property type="project" value="TreeGrafter"/>
</dbReference>
<organism evidence="3 4">
    <name type="scientific">Pseudo-nitzschia multistriata</name>
    <dbReference type="NCBI Taxonomy" id="183589"/>
    <lineage>
        <taxon>Eukaryota</taxon>
        <taxon>Sar</taxon>
        <taxon>Stramenopiles</taxon>
        <taxon>Ochrophyta</taxon>
        <taxon>Bacillariophyta</taxon>
        <taxon>Bacillariophyceae</taxon>
        <taxon>Bacillariophycidae</taxon>
        <taxon>Bacillariales</taxon>
        <taxon>Bacillariaceae</taxon>
        <taxon>Pseudo-nitzschia</taxon>
    </lineage>
</organism>
<dbReference type="SUPFAM" id="SSF52047">
    <property type="entry name" value="RNI-like"/>
    <property type="match status" value="1"/>
</dbReference>
<name>A0A448YW76_9STRA</name>
<dbReference type="GO" id="GO:0031146">
    <property type="term" value="P:SCF-dependent proteasomal ubiquitin-dependent protein catabolic process"/>
    <property type="evidence" value="ECO:0007669"/>
    <property type="project" value="TreeGrafter"/>
</dbReference>
<evidence type="ECO:0008006" key="5">
    <source>
        <dbReference type="Google" id="ProtNLM"/>
    </source>
</evidence>
<accession>A0A448YW76</accession>
<keyword evidence="4" id="KW-1185">Reference proteome</keyword>
<dbReference type="PANTHER" id="PTHR13318">
    <property type="entry name" value="PARTNER OF PAIRED, ISOFORM B-RELATED"/>
    <property type="match status" value="1"/>
</dbReference>
<evidence type="ECO:0000256" key="1">
    <source>
        <dbReference type="SAM" id="Coils"/>
    </source>
</evidence>
<gene>
    <name evidence="3" type="ORF">PSNMU_V1.4_AUG-EV-PASAV3_0006790</name>
</gene>
<dbReference type="InterPro" id="IPR032675">
    <property type="entry name" value="LRR_dom_sf"/>
</dbReference>
<dbReference type="InterPro" id="IPR006553">
    <property type="entry name" value="Leu-rich_rpt_Cys-con_subtyp"/>
</dbReference>
<evidence type="ECO:0000256" key="2">
    <source>
        <dbReference type="SAM" id="MobiDB-lite"/>
    </source>
</evidence>
<feature type="compositionally biased region" description="Polar residues" evidence="2">
    <location>
        <begin position="1"/>
        <end position="11"/>
    </location>
</feature>
<dbReference type="OrthoDB" id="10257471at2759"/>
<dbReference type="AlphaFoldDB" id="A0A448YW76"/>
<evidence type="ECO:0000313" key="4">
    <source>
        <dbReference type="Proteomes" id="UP000291116"/>
    </source>
</evidence>
<dbReference type="SMART" id="SM00367">
    <property type="entry name" value="LRR_CC"/>
    <property type="match status" value="4"/>
</dbReference>
<reference evidence="3 4" key="1">
    <citation type="submission" date="2019-01" db="EMBL/GenBank/DDBJ databases">
        <authorList>
            <person name="Ferrante I. M."/>
        </authorList>
    </citation>
    <scope>NUCLEOTIDE SEQUENCE [LARGE SCALE GENOMIC DNA]</scope>
    <source>
        <strain evidence="3 4">B856</strain>
    </source>
</reference>
<protein>
    <recommendedName>
        <fullName evidence="5">UBR-type domain-containing protein</fullName>
    </recommendedName>
</protein>
<dbReference type="CDD" id="cd19669">
    <property type="entry name" value="UBR-box"/>
    <property type="match status" value="1"/>
</dbReference>
<sequence>MASRTTGQTSLPADGRDTGRLGRDRKRRRRRKHLPIPDNLIAVILAYCDASDYISLLRASESVFVTPLRFHLCSADSLSLSSLLRKYPNSLVGNQGQQLAVQVLLQSLFGRCPRNRLKHLEISNLRGITGASWFAGLSKASLVSFDLTNCARLDHGVLLDYLNNCPTTLRHLHLNGCRCVGPEILACIGRRHPGLLSLSLGSCSQRIGTPDVFALLRVLTSLKHLDLQSLVHIHDKESPESEDYFLDLLPDGIESLNLTGTKPLRLVSHDVFGTMNTYLNRSLEYMHAVQGRVQRVQDNLRALNNEGINANEMLHGNRHVLDFQPDVYIWKNEPSFRLKIRHLVLNGAGSPHSGIFRGTVATFSLGRCLREVHLAGCEGVSDWEIQALAVNCGETLTCFQMRAGTIGNQALQSLAKYCRVLGEVDVSACFGIGDDGIIALCHNLRRGERIGGCKGGKEEAPPASKRSRTLRPSLKILRVASLPRLTNRAIEAVAELTSLIILDIQQCSKVEPFAVHKTIRRLPCLVEVNAKDIAPRSIPLSLWLRNDPGVTRSLKFVNQRVFHHHSELTEGCQKTGTLKHCCIARSRSQRLSGSVPLAQMYHCLDCNMIPALDRGFCVECKLRCHEGHKTFLGSFARFSCDCPFGVDANNVCLAFRPPLLPTTEQDSAVEGGNAK</sequence>
<dbReference type="Gene3D" id="3.80.10.10">
    <property type="entry name" value="Ribonuclease Inhibitor"/>
    <property type="match status" value="2"/>
</dbReference>
<proteinExistence type="predicted"/>
<feature type="region of interest" description="Disordered" evidence="2">
    <location>
        <begin position="1"/>
        <end position="29"/>
    </location>
</feature>
<feature type="coiled-coil region" evidence="1">
    <location>
        <begin position="286"/>
        <end position="313"/>
    </location>
</feature>